<evidence type="ECO:0000256" key="4">
    <source>
        <dbReference type="ARBA" id="ARBA00022840"/>
    </source>
</evidence>
<evidence type="ECO:0000256" key="1">
    <source>
        <dbReference type="ARBA" id="ARBA00022741"/>
    </source>
</evidence>
<keyword evidence="2" id="KW-0378">Hydrolase</keyword>
<keyword evidence="4" id="KW-0067">ATP-binding</keyword>
<dbReference type="InterPro" id="IPR027417">
    <property type="entry name" value="P-loop_NTPase"/>
</dbReference>
<dbReference type="PROSITE" id="PS51192">
    <property type="entry name" value="HELICASE_ATP_BIND_1"/>
    <property type="match status" value="1"/>
</dbReference>
<dbReference type="InterPro" id="IPR050474">
    <property type="entry name" value="Hel308_SKI2-like"/>
</dbReference>
<dbReference type="PANTHER" id="PTHR47961:SF8">
    <property type="entry name" value="DEXH-BOX ATP-DEPENDENT RNA HELICASE DEXH15 CHLOROPLASTIC"/>
    <property type="match status" value="1"/>
</dbReference>
<evidence type="ECO:0000313" key="7">
    <source>
        <dbReference type="EMBL" id="VYU12201.1"/>
    </source>
</evidence>
<dbReference type="RefSeq" id="WP_412442890.1">
    <property type="nucleotide sequence ID" value="NZ_CACRUT010000014.1"/>
</dbReference>
<keyword evidence="3 7" id="KW-0347">Helicase</keyword>
<dbReference type="SMART" id="SM00487">
    <property type="entry name" value="DEXDc"/>
    <property type="match status" value="1"/>
</dbReference>
<dbReference type="InterPro" id="IPR001650">
    <property type="entry name" value="Helicase_C-like"/>
</dbReference>
<protein>
    <submittedName>
        <fullName evidence="7">Ski2-like helicase</fullName>
    </submittedName>
</protein>
<dbReference type="Pfam" id="PF00271">
    <property type="entry name" value="Helicase_C"/>
    <property type="match status" value="1"/>
</dbReference>
<accession>A0A6N3CCA9</accession>
<organism evidence="7">
    <name type="scientific">Paraprevotella clara</name>
    <dbReference type="NCBI Taxonomy" id="454154"/>
    <lineage>
        <taxon>Bacteria</taxon>
        <taxon>Pseudomonadati</taxon>
        <taxon>Bacteroidota</taxon>
        <taxon>Bacteroidia</taxon>
        <taxon>Bacteroidales</taxon>
        <taxon>Prevotellaceae</taxon>
        <taxon>Paraprevotella</taxon>
    </lineage>
</organism>
<dbReference type="GO" id="GO:0016787">
    <property type="term" value="F:hydrolase activity"/>
    <property type="evidence" value="ECO:0007669"/>
    <property type="project" value="UniProtKB-KW"/>
</dbReference>
<sequence length="841" mass="96550">MLEDKLYKLNSFRRQYDALLTLSVCDSISEIQWEQDRDNLLSSIDWNNILGIASVLCQSQNSVYLDAALRIAQTCLALPSCNQVQKSAAAYILECLTNRLAIEMSIQRKYLDKNFADAFSVQQKIENTKTIFDSSIFVNNQLYELNRFQSEVYDKYKNNDAISISAPTSAGKSYILCTILTETLLSSKTNIIYIVPTRALISQVEADLNKHFQKNNIKNDVNLSTVPPFHDEIDLQKSNIFVFTQERLHWFLINNSETPIKIDLLIIDEAHKIEDGNRGILLQQKLEELVAENDNIKVYFSSPFTSNPEILLDNIHKNIRKAKVNTQFVAVNQNLIYVSQVPRNTLKWSLTLATVHASFKLGYITLQDRPNSELKKIALIAQKIAVDGSCLIYSNGAAESEDIATLLYSALDVQPIDAKIQELIKLVKQTIHPSYTLAQVLEKRIAFHYGNMPLLIRTEIERLFSEGFIRYLICTSTLLEGVNLPAKSIIIRNPRRGKGNPLNANDFWNLAGRAGRWGKEFCGNIICIEPDKWEVKPNPNKSKQIITRAIDIIEESGTDFLEYLEKDTPRNEMNSSWESAFGYYYIKYIINQEPRVDNDFNNALIDILSSKAHHITLPDYIIKRNPGISPIAQQNLFDYFTDRTERIEDYIPVYPNDSNALEEYTKLVGRIGKTLSNYPQSLNTSRAILLINWMTGKPLSYIIKKSYESYQRNPKYACSKRLPVVIREVMDNIENFVRFSFAKDSSCYIDILRYFLELQNRNDLKTNIPQLNLWLEFGVSEKTHLSLLALGLSRNTVITLSEKYITNTHMSQSESLAWLRQLDLETLDISPIMREDIHRIL</sequence>
<feature type="domain" description="Helicase ATP-binding" evidence="5">
    <location>
        <begin position="153"/>
        <end position="322"/>
    </location>
</feature>
<evidence type="ECO:0000256" key="2">
    <source>
        <dbReference type="ARBA" id="ARBA00022801"/>
    </source>
</evidence>
<evidence type="ECO:0000259" key="6">
    <source>
        <dbReference type="PROSITE" id="PS51194"/>
    </source>
</evidence>
<proteinExistence type="predicted"/>
<dbReference type="GO" id="GO:0005524">
    <property type="term" value="F:ATP binding"/>
    <property type="evidence" value="ECO:0007669"/>
    <property type="project" value="UniProtKB-KW"/>
</dbReference>
<dbReference type="Gene3D" id="3.40.50.300">
    <property type="entry name" value="P-loop containing nucleotide triphosphate hydrolases"/>
    <property type="match status" value="2"/>
</dbReference>
<evidence type="ECO:0000256" key="3">
    <source>
        <dbReference type="ARBA" id="ARBA00022806"/>
    </source>
</evidence>
<dbReference type="GO" id="GO:0003676">
    <property type="term" value="F:nucleic acid binding"/>
    <property type="evidence" value="ECO:0007669"/>
    <property type="project" value="InterPro"/>
</dbReference>
<dbReference type="InterPro" id="IPR014001">
    <property type="entry name" value="Helicase_ATP-bd"/>
</dbReference>
<keyword evidence="1" id="KW-0547">Nucleotide-binding</keyword>
<dbReference type="PANTHER" id="PTHR47961">
    <property type="entry name" value="DNA POLYMERASE THETA, PUTATIVE (AFU_ORTHOLOGUE AFUA_1G05260)-RELATED"/>
    <property type="match status" value="1"/>
</dbReference>
<dbReference type="SUPFAM" id="SSF52540">
    <property type="entry name" value="P-loop containing nucleoside triphosphate hydrolases"/>
    <property type="match status" value="1"/>
</dbReference>
<reference evidence="7" key="1">
    <citation type="submission" date="2019-11" db="EMBL/GenBank/DDBJ databases">
        <authorList>
            <person name="Feng L."/>
        </authorList>
    </citation>
    <scope>NUCLEOTIDE SEQUENCE</scope>
    <source>
        <strain evidence="7">PclaraLFYP37</strain>
    </source>
</reference>
<dbReference type="AlphaFoldDB" id="A0A6N3CCA9"/>
<dbReference type="InterPro" id="IPR011545">
    <property type="entry name" value="DEAD/DEAH_box_helicase_dom"/>
</dbReference>
<dbReference type="CDD" id="cd17921">
    <property type="entry name" value="DEXHc_Ski2"/>
    <property type="match status" value="1"/>
</dbReference>
<dbReference type="SMART" id="SM00490">
    <property type="entry name" value="HELICc"/>
    <property type="match status" value="1"/>
</dbReference>
<name>A0A6N3CCA9_9BACT</name>
<dbReference type="GO" id="GO:0004386">
    <property type="term" value="F:helicase activity"/>
    <property type="evidence" value="ECO:0007669"/>
    <property type="project" value="UniProtKB-KW"/>
</dbReference>
<feature type="domain" description="Helicase C-terminal" evidence="6">
    <location>
        <begin position="412"/>
        <end position="561"/>
    </location>
</feature>
<gene>
    <name evidence="7" type="ORF">PCLFYP37_01967</name>
</gene>
<dbReference type="EMBL" id="CACRUT010000014">
    <property type="protein sequence ID" value="VYU12201.1"/>
    <property type="molecule type" value="Genomic_DNA"/>
</dbReference>
<dbReference type="Pfam" id="PF00270">
    <property type="entry name" value="DEAD"/>
    <property type="match status" value="1"/>
</dbReference>
<dbReference type="PROSITE" id="PS51194">
    <property type="entry name" value="HELICASE_CTER"/>
    <property type="match status" value="1"/>
</dbReference>
<evidence type="ECO:0000259" key="5">
    <source>
        <dbReference type="PROSITE" id="PS51192"/>
    </source>
</evidence>